<dbReference type="HOGENOM" id="CLU_819370_0_0_1"/>
<evidence type="ECO:0000256" key="2">
    <source>
        <dbReference type="ARBA" id="ARBA00022692"/>
    </source>
</evidence>
<feature type="transmembrane region" description="Helical" evidence="5">
    <location>
        <begin position="212"/>
        <end position="230"/>
    </location>
</feature>
<dbReference type="InParanoid" id="H2ANM3"/>
<evidence type="ECO:0000256" key="3">
    <source>
        <dbReference type="ARBA" id="ARBA00022989"/>
    </source>
</evidence>
<dbReference type="PANTHER" id="PTHR12483">
    <property type="entry name" value="SOLUTE CARRIER FAMILY 31 COPPER TRANSPORTERS"/>
    <property type="match status" value="1"/>
</dbReference>
<dbReference type="RefSeq" id="XP_003955108.1">
    <property type="nucleotide sequence ID" value="XM_003955059.1"/>
</dbReference>
<evidence type="ECO:0000313" key="6">
    <source>
        <dbReference type="EMBL" id="CCF55973.1"/>
    </source>
</evidence>
<proteinExistence type="inferred from homology"/>
<name>H2ANM3_KAZAF</name>
<dbReference type="GeneID" id="13886334"/>
<keyword evidence="3 5" id="KW-1133">Transmembrane helix</keyword>
<keyword evidence="5" id="KW-0187">Copper transport</keyword>
<dbReference type="KEGG" id="kaf:KAFR_0A05380"/>
<dbReference type="PANTHER" id="PTHR12483:SF27">
    <property type="entry name" value="COPPER TRANSPORT PROTEIN CTR1"/>
    <property type="match status" value="1"/>
</dbReference>
<dbReference type="Proteomes" id="UP000005220">
    <property type="component" value="Chromosome 1"/>
</dbReference>
<dbReference type="InterPro" id="IPR007274">
    <property type="entry name" value="Cop_transporter"/>
</dbReference>
<protein>
    <recommendedName>
        <fullName evidence="5">Copper transport protein</fullName>
    </recommendedName>
</protein>
<evidence type="ECO:0000256" key="4">
    <source>
        <dbReference type="ARBA" id="ARBA00023136"/>
    </source>
</evidence>
<keyword evidence="2 5" id="KW-0812">Transmembrane</keyword>
<keyword evidence="5" id="KW-0813">Transport</keyword>
<organism evidence="6 7">
    <name type="scientific">Kazachstania africana (strain ATCC 22294 / BCRC 22015 / CBS 2517 / CECT 1963 / NBRC 1671 / NRRL Y-8276)</name>
    <name type="common">Yeast</name>
    <name type="synonym">Kluyveromyces africanus</name>
    <dbReference type="NCBI Taxonomy" id="1071382"/>
    <lineage>
        <taxon>Eukaryota</taxon>
        <taxon>Fungi</taxon>
        <taxon>Dikarya</taxon>
        <taxon>Ascomycota</taxon>
        <taxon>Saccharomycotina</taxon>
        <taxon>Saccharomycetes</taxon>
        <taxon>Saccharomycetales</taxon>
        <taxon>Saccharomycetaceae</taxon>
        <taxon>Kazachstania</taxon>
    </lineage>
</organism>
<keyword evidence="5" id="KW-0406">Ion transport</keyword>
<dbReference type="Pfam" id="PF04145">
    <property type="entry name" value="Ctr"/>
    <property type="match status" value="1"/>
</dbReference>
<feature type="transmembrane region" description="Helical" evidence="5">
    <location>
        <begin position="97"/>
        <end position="121"/>
    </location>
</feature>
<dbReference type="GO" id="GO:0015677">
    <property type="term" value="P:copper ion import"/>
    <property type="evidence" value="ECO:0007669"/>
    <property type="project" value="EnsemblFungi"/>
</dbReference>
<dbReference type="STRING" id="1071382.H2ANM3"/>
<evidence type="ECO:0000313" key="7">
    <source>
        <dbReference type="Proteomes" id="UP000005220"/>
    </source>
</evidence>
<evidence type="ECO:0000256" key="5">
    <source>
        <dbReference type="RuleBase" id="RU367022"/>
    </source>
</evidence>
<evidence type="ECO:0000256" key="1">
    <source>
        <dbReference type="ARBA" id="ARBA00004141"/>
    </source>
</evidence>
<keyword evidence="5" id="KW-0186">Copper</keyword>
<dbReference type="FunCoup" id="H2ANM3">
    <property type="interactions" value="174"/>
</dbReference>
<keyword evidence="4 5" id="KW-0472">Membrane</keyword>
<dbReference type="OrthoDB" id="73901at2759"/>
<sequence>MDMNMATSSSMLAATISSSAMDMSMTSMASESVVSSIDMPMMMTTTTATSGNATSTMAMDMSDGMDMDMSMNYYLTKKFVGYPVLFEKLYANNKRQAFGIFVLIITTTFVYKLILFTSWCLEVHWFKKWNKSTNYTSIKVSESNSEDNKTLIDEYVDPYINNSKITPKLPNLVVDIFKPSLVEFSHDFIRIVFVFCSTMLIYMLMLVCMTFVLTYVFAVITGLALCEVFFNRCKMHMLKRWDIIREIEKCRNCPGGESCNCGRHNESPLAQNLNSNEIQKDDGLTKQEETISSDSVANQCNCNQQHAAEVQGIERNMLENSKLQEQSNDMEHNLLPAEKFI</sequence>
<reference evidence="6 7" key="1">
    <citation type="journal article" date="2011" name="Proc. Natl. Acad. Sci. U.S.A.">
        <title>Evolutionary erosion of yeast sex chromosomes by mating-type switching accidents.</title>
        <authorList>
            <person name="Gordon J.L."/>
            <person name="Armisen D."/>
            <person name="Proux-Wera E."/>
            <person name="Oheigeartaigh S.S."/>
            <person name="Byrne K.P."/>
            <person name="Wolfe K.H."/>
        </authorList>
    </citation>
    <scope>NUCLEOTIDE SEQUENCE [LARGE SCALE GENOMIC DNA]</scope>
    <source>
        <strain evidence="7">ATCC 22294 / BCRC 22015 / CBS 2517 / CECT 1963 / NBRC 1671 / NRRL Y-8276</strain>
    </source>
</reference>
<comment type="similarity">
    <text evidence="5">Belongs to the copper transporter (Ctr) (TC 1.A.56) family. SLC31A subfamily.</text>
</comment>
<dbReference type="EMBL" id="HE650821">
    <property type="protein sequence ID" value="CCF55973.1"/>
    <property type="molecule type" value="Genomic_DNA"/>
</dbReference>
<keyword evidence="7" id="KW-1185">Reference proteome</keyword>
<dbReference type="GO" id="GO:0005375">
    <property type="term" value="F:copper ion transmembrane transporter activity"/>
    <property type="evidence" value="ECO:0007669"/>
    <property type="project" value="UniProtKB-UniRule"/>
</dbReference>
<dbReference type="GO" id="GO:0005886">
    <property type="term" value="C:plasma membrane"/>
    <property type="evidence" value="ECO:0007669"/>
    <property type="project" value="EnsemblFungi"/>
</dbReference>
<gene>
    <name evidence="6" type="primary">KAFR0A05380</name>
    <name evidence="6" type="ORF">KAFR_0A05380</name>
</gene>
<dbReference type="AlphaFoldDB" id="H2ANM3"/>
<dbReference type="eggNOG" id="ENOG502QVCV">
    <property type="taxonomic scope" value="Eukaryota"/>
</dbReference>
<comment type="subcellular location">
    <subcellularLocation>
        <location evidence="1 5">Membrane</location>
        <topology evidence="1 5">Multi-pass membrane protein</topology>
    </subcellularLocation>
</comment>
<accession>H2ANM3</accession>